<proteinExistence type="predicted"/>
<feature type="transmembrane region" description="Helical" evidence="2">
    <location>
        <begin position="172"/>
        <end position="191"/>
    </location>
</feature>
<evidence type="ECO:0000313" key="5">
    <source>
        <dbReference type="Proteomes" id="UP001152797"/>
    </source>
</evidence>
<feature type="transmembrane region" description="Helical" evidence="2">
    <location>
        <begin position="67"/>
        <end position="89"/>
    </location>
</feature>
<dbReference type="EMBL" id="CAMXCT010002502">
    <property type="protein sequence ID" value="CAI3998565.1"/>
    <property type="molecule type" value="Genomic_DNA"/>
</dbReference>
<feature type="transmembrane region" description="Helical" evidence="2">
    <location>
        <begin position="33"/>
        <end position="55"/>
    </location>
</feature>
<evidence type="ECO:0000313" key="4">
    <source>
        <dbReference type="EMBL" id="CAL4785877.1"/>
    </source>
</evidence>
<dbReference type="Proteomes" id="UP001152797">
    <property type="component" value="Unassembled WGS sequence"/>
</dbReference>
<name>A0A9P1CVQ9_9DINO</name>
<feature type="compositionally biased region" description="Low complexity" evidence="1">
    <location>
        <begin position="398"/>
        <end position="412"/>
    </location>
</feature>
<evidence type="ECO:0000256" key="2">
    <source>
        <dbReference type="SAM" id="Phobius"/>
    </source>
</evidence>
<feature type="region of interest" description="Disordered" evidence="1">
    <location>
        <begin position="441"/>
        <end position="465"/>
    </location>
</feature>
<keyword evidence="5" id="KW-1185">Reference proteome</keyword>
<dbReference type="EMBL" id="CAMXCT020002502">
    <property type="protein sequence ID" value="CAL1151940.1"/>
    <property type="molecule type" value="Genomic_DNA"/>
</dbReference>
<evidence type="ECO:0000313" key="3">
    <source>
        <dbReference type="EMBL" id="CAI3998565.1"/>
    </source>
</evidence>
<protein>
    <submittedName>
        <fullName evidence="3">Uncharacterized protein</fullName>
    </submittedName>
</protein>
<feature type="transmembrane region" description="Helical" evidence="2">
    <location>
        <begin position="147"/>
        <end position="166"/>
    </location>
</feature>
<gene>
    <name evidence="3" type="ORF">C1SCF055_LOCUS24851</name>
</gene>
<feature type="region of interest" description="Disordered" evidence="1">
    <location>
        <begin position="639"/>
        <end position="663"/>
    </location>
</feature>
<keyword evidence="2" id="KW-0472">Membrane</keyword>
<comment type="caution">
    <text evidence="3">The sequence shown here is derived from an EMBL/GenBank/DDBJ whole genome shotgun (WGS) entry which is preliminary data.</text>
</comment>
<sequence length="663" mass="73286">MAWMEQLRILDQRFELEADETAYKLHLVHVRRCPMLLGCLCLHGSFAVSQALWLLPITEERELSLGETIHCFSVFILSILSLILSIASALCPRSSWSWEPFWAFLGFSSSTLLATRWHMIPEEGPSTAILTILSVVVSLAALPLRLWLSAILSCCAVLATFISSWLKSEGQYDAGAGLCFLILLLPIFWSYEKDQRQIVLQEAIRNLSPKPLAWTSVLGSGGSFLPSDFMNRTASNRAGKREVKAAVLRCRSDLRIEDCGSHEHAFFGEDVSGRELLNFFKGEDRKAVAMMLSDEIRDPVSAHTDCFQGRRMVARITLTGVTEPKWLAVFCKAEHAIELPSKAKLIDSSTQTPEEEGTESRKANRNKTWAASPLEAGMSCPTTLGGEFRKAKRKASTLPLRPRSPGVGRSRSPSLEIFSEAADIRRRDISEFGEVSLELSSVTQQRNESSHLDPARSSSLGARGKRVSLLTPSDWRPSDGRSLSYSFSISQNSGSNHSKAKLDNTTQTDIVWSNLGWHCRACSKPPRPDAGLVRSQSRPAYPSYGVVRNMQGGWSLVHGPVGVAEWLQEFMIAGTTVHSKTLHFPLLLGTDGTVEMAGGQLSLLADGTLRRVGKSGHSFYFQRADVEFDLPDTGLEQVHQEGEEEEDMPPPPRSGTMHSVRIG</sequence>
<organism evidence="3">
    <name type="scientific">Cladocopium goreaui</name>
    <dbReference type="NCBI Taxonomy" id="2562237"/>
    <lineage>
        <taxon>Eukaryota</taxon>
        <taxon>Sar</taxon>
        <taxon>Alveolata</taxon>
        <taxon>Dinophyceae</taxon>
        <taxon>Suessiales</taxon>
        <taxon>Symbiodiniaceae</taxon>
        <taxon>Cladocopium</taxon>
    </lineage>
</organism>
<keyword evidence="2" id="KW-0812">Transmembrane</keyword>
<feature type="transmembrane region" description="Helical" evidence="2">
    <location>
        <begin position="101"/>
        <end position="119"/>
    </location>
</feature>
<reference evidence="3" key="1">
    <citation type="submission" date="2022-10" db="EMBL/GenBank/DDBJ databases">
        <authorList>
            <person name="Chen Y."/>
            <person name="Dougan E. K."/>
            <person name="Chan C."/>
            <person name="Rhodes N."/>
            <person name="Thang M."/>
        </authorList>
    </citation>
    <scope>NUCLEOTIDE SEQUENCE</scope>
</reference>
<dbReference type="AlphaFoldDB" id="A0A9P1CVQ9"/>
<evidence type="ECO:0000256" key="1">
    <source>
        <dbReference type="SAM" id="MobiDB-lite"/>
    </source>
</evidence>
<reference evidence="4 5" key="2">
    <citation type="submission" date="2024-05" db="EMBL/GenBank/DDBJ databases">
        <authorList>
            <person name="Chen Y."/>
            <person name="Shah S."/>
            <person name="Dougan E. K."/>
            <person name="Thang M."/>
            <person name="Chan C."/>
        </authorList>
    </citation>
    <scope>NUCLEOTIDE SEQUENCE [LARGE SCALE GENOMIC DNA]</scope>
</reference>
<accession>A0A9P1CVQ9</accession>
<feature type="region of interest" description="Disordered" evidence="1">
    <location>
        <begin position="344"/>
        <end position="412"/>
    </location>
</feature>
<keyword evidence="2" id="KW-1133">Transmembrane helix</keyword>
<dbReference type="EMBL" id="CAMXCT030002502">
    <property type="protein sequence ID" value="CAL4785877.1"/>
    <property type="molecule type" value="Genomic_DNA"/>
</dbReference>